<gene>
    <name evidence="2" type="ORF">MICPUN_50307</name>
</gene>
<proteinExistence type="predicted"/>
<sequence>MHITWKRLRLVCRDNLGPCTTKQISTADRTVMGRAGEVTFDRVELAEETAESLLDRFCKTRLLWLRLDESTSHGTDALLGLLRAVARGGEPATREWSVENAARAKGLDDALEVIEKLTRRLQGKTVDMPSQFYCSTVLGSEVAAKLKEAAPTAVSEPGFLGRSLPQGGCIWIFMGLNDTGTAKQNNKRPAETNEADDGENLAGRPEHTDSVACSGTYHHQISGEKIWYLRPCVDASAWEDSPAPLLPSGRRRLRLHCEENDLLLIDTRAWWHETALPRGSRPSVSYAREFFLPDEHGGEENAAAAAERADRFTNVDAMYAERPISAGDIVVTELDDPTCEAGRSDDPNCVLCDVEVETKRGEVRSVMGIVAVRDIPAGDFITIAPSDSEEDEGDEDDEG</sequence>
<dbReference type="OrthoDB" id="10063099at2759"/>
<dbReference type="SUPFAM" id="SSF51197">
    <property type="entry name" value="Clavaminate synthase-like"/>
    <property type="match status" value="1"/>
</dbReference>
<dbReference type="EMBL" id="CP001326">
    <property type="protein sequence ID" value="ACO63432.1"/>
    <property type="molecule type" value="Genomic_DNA"/>
</dbReference>
<dbReference type="InParanoid" id="C1E6I0"/>
<reference evidence="2 3" key="1">
    <citation type="journal article" date="2009" name="Science">
        <title>Green evolution and dynamic adaptations revealed by genomes of the marine picoeukaryotes Micromonas.</title>
        <authorList>
            <person name="Worden A.Z."/>
            <person name="Lee J.H."/>
            <person name="Mock T."/>
            <person name="Rouze P."/>
            <person name="Simmons M.P."/>
            <person name="Aerts A.L."/>
            <person name="Allen A.E."/>
            <person name="Cuvelier M.L."/>
            <person name="Derelle E."/>
            <person name="Everett M.V."/>
            <person name="Foulon E."/>
            <person name="Grimwood J."/>
            <person name="Gundlach H."/>
            <person name="Henrissat B."/>
            <person name="Napoli C."/>
            <person name="McDonald S.M."/>
            <person name="Parker M.S."/>
            <person name="Rombauts S."/>
            <person name="Salamov A."/>
            <person name="Von Dassow P."/>
            <person name="Badger J.H."/>
            <person name="Coutinho P.M."/>
            <person name="Demir E."/>
            <person name="Dubchak I."/>
            <person name="Gentemann C."/>
            <person name="Eikrem W."/>
            <person name="Gready J.E."/>
            <person name="John U."/>
            <person name="Lanier W."/>
            <person name="Lindquist E.A."/>
            <person name="Lucas S."/>
            <person name="Mayer K.F."/>
            <person name="Moreau H."/>
            <person name="Not F."/>
            <person name="Otillar R."/>
            <person name="Panaud O."/>
            <person name="Pangilinan J."/>
            <person name="Paulsen I."/>
            <person name="Piegu B."/>
            <person name="Poliakov A."/>
            <person name="Robbens S."/>
            <person name="Schmutz J."/>
            <person name="Toulza E."/>
            <person name="Wyss T."/>
            <person name="Zelensky A."/>
            <person name="Zhou K."/>
            <person name="Armbrust E.V."/>
            <person name="Bhattacharya D."/>
            <person name="Goodenough U.W."/>
            <person name="Van de Peer Y."/>
            <person name="Grigoriev I.V."/>
        </authorList>
    </citation>
    <scope>NUCLEOTIDE SEQUENCE [LARGE SCALE GENOMIC DNA]</scope>
    <source>
        <strain evidence="3">RCC299 / NOUM17</strain>
    </source>
</reference>
<dbReference type="eggNOG" id="ENOG502S8W0">
    <property type="taxonomic scope" value="Eukaryota"/>
</dbReference>
<organism evidence="2 3">
    <name type="scientific">Micromonas commoda (strain RCC299 / NOUM17 / CCMP2709)</name>
    <name type="common">Picoplanktonic green alga</name>
    <dbReference type="NCBI Taxonomy" id="296587"/>
    <lineage>
        <taxon>Eukaryota</taxon>
        <taxon>Viridiplantae</taxon>
        <taxon>Chlorophyta</taxon>
        <taxon>Mamiellophyceae</taxon>
        <taxon>Mamiellales</taxon>
        <taxon>Mamiellaceae</taxon>
        <taxon>Micromonas</taxon>
    </lineage>
</organism>
<dbReference type="RefSeq" id="XP_002502174.1">
    <property type="nucleotide sequence ID" value="XM_002502128.1"/>
</dbReference>
<evidence type="ECO:0000313" key="2">
    <source>
        <dbReference type="EMBL" id="ACO63432.1"/>
    </source>
</evidence>
<dbReference type="KEGG" id="mis:MICPUN_50307"/>
<dbReference type="GeneID" id="8243461"/>
<evidence type="ECO:0000256" key="1">
    <source>
        <dbReference type="SAM" id="MobiDB-lite"/>
    </source>
</evidence>
<keyword evidence="3" id="KW-1185">Reference proteome</keyword>
<name>C1E6I0_MICCC</name>
<accession>C1E6I0</accession>
<dbReference type="CDD" id="cd08161">
    <property type="entry name" value="SET"/>
    <property type="match status" value="1"/>
</dbReference>
<dbReference type="Proteomes" id="UP000002009">
    <property type="component" value="Chromosome 5"/>
</dbReference>
<feature type="region of interest" description="Disordered" evidence="1">
    <location>
        <begin position="182"/>
        <end position="208"/>
    </location>
</feature>
<protein>
    <submittedName>
        <fullName evidence="2">Uncharacterized protein</fullName>
    </submittedName>
</protein>
<dbReference type="AlphaFoldDB" id="C1E6I0"/>
<evidence type="ECO:0000313" key="3">
    <source>
        <dbReference type="Proteomes" id="UP000002009"/>
    </source>
</evidence>